<accession>A0A6A5S4R9</accession>
<dbReference type="RefSeq" id="XP_033453724.1">
    <property type="nucleotide sequence ID" value="XM_033590839.1"/>
</dbReference>
<organism evidence="1 2">
    <name type="scientific">Didymella exigua CBS 183.55</name>
    <dbReference type="NCBI Taxonomy" id="1150837"/>
    <lineage>
        <taxon>Eukaryota</taxon>
        <taxon>Fungi</taxon>
        <taxon>Dikarya</taxon>
        <taxon>Ascomycota</taxon>
        <taxon>Pezizomycotina</taxon>
        <taxon>Dothideomycetes</taxon>
        <taxon>Pleosporomycetidae</taxon>
        <taxon>Pleosporales</taxon>
        <taxon>Pleosporineae</taxon>
        <taxon>Didymellaceae</taxon>
        <taxon>Didymella</taxon>
    </lineage>
</organism>
<dbReference type="EMBL" id="ML978957">
    <property type="protein sequence ID" value="KAF1933476.1"/>
    <property type="molecule type" value="Genomic_DNA"/>
</dbReference>
<gene>
    <name evidence="1" type="ORF">M421DRAFT_415815</name>
</gene>
<evidence type="ECO:0000313" key="1">
    <source>
        <dbReference type="EMBL" id="KAF1933476.1"/>
    </source>
</evidence>
<protein>
    <submittedName>
        <fullName evidence="1">Uncharacterized protein</fullName>
    </submittedName>
</protein>
<dbReference type="AlphaFoldDB" id="A0A6A5S4R9"/>
<dbReference type="Proteomes" id="UP000800082">
    <property type="component" value="Unassembled WGS sequence"/>
</dbReference>
<proteinExistence type="predicted"/>
<dbReference type="GeneID" id="54348507"/>
<sequence length="116" mass="12942">MIERAFAVGALTALRGDYATQRDLATTMGCAQSSLSDLLHQVEAKANNHSVALWDKILYKNDLGRRRSQLLTQKQKDTIIQIATASRDARERESWQAIENGDFKVVVPEISVVNNV</sequence>
<evidence type="ECO:0000313" key="2">
    <source>
        <dbReference type="Proteomes" id="UP000800082"/>
    </source>
</evidence>
<dbReference type="OrthoDB" id="3792558at2759"/>
<name>A0A6A5S4R9_9PLEO</name>
<keyword evidence="2" id="KW-1185">Reference proteome</keyword>
<reference evidence="1" key="1">
    <citation type="journal article" date="2020" name="Stud. Mycol.">
        <title>101 Dothideomycetes genomes: a test case for predicting lifestyles and emergence of pathogens.</title>
        <authorList>
            <person name="Haridas S."/>
            <person name="Albert R."/>
            <person name="Binder M."/>
            <person name="Bloem J."/>
            <person name="Labutti K."/>
            <person name="Salamov A."/>
            <person name="Andreopoulos B."/>
            <person name="Baker S."/>
            <person name="Barry K."/>
            <person name="Bills G."/>
            <person name="Bluhm B."/>
            <person name="Cannon C."/>
            <person name="Castanera R."/>
            <person name="Culley D."/>
            <person name="Daum C."/>
            <person name="Ezra D."/>
            <person name="Gonzalez J."/>
            <person name="Henrissat B."/>
            <person name="Kuo A."/>
            <person name="Liang C."/>
            <person name="Lipzen A."/>
            <person name="Lutzoni F."/>
            <person name="Magnuson J."/>
            <person name="Mondo S."/>
            <person name="Nolan M."/>
            <person name="Ohm R."/>
            <person name="Pangilinan J."/>
            <person name="Park H.-J."/>
            <person name="Ramirez L."/>
            <person name="Alfaro M."/>
            <person name="Sun H."/>
            <person name="Tritt A."/>
            <person name="Yoshinaga Y."/>
            <person name="Zwiers L.-H."/>
            <person name="Turgeon B."/>
            <person name="Goodwin S."/>
            <person name="Spatafora J."/>
            <person name="Crous P."/>
            <person name="Grigoriev I."/>
        </authorList>
    </citation>
    <scope>NUCLEOTIDE SEQUENCE</scope>
    <source>
        <strain evidence="1">CBS 183.55</strain>
    </source>
</reference>